<dbReference type="GO" id="GO:0031391">
    <property type="term" value="C:Elg1 RFC-like complex"/>
    <property type="evidence" value="ECO:0007669"/>
    <property type="project" value="TreeGrafter"/>
</dbReference>
<evidence type="ECO:0000256" key="3">
    <source>
        <dbReference type="ARBA" id="ARBA00022705"/>
    </source>
</evidence>
<evidence type="ECO:0000256" key="4">
    <source>
        <dbReference type="ARBA" id="ARBA00022741"/>
    </source>
</evidence>
<evidence type="ECO:0000313" key="9">
    <source>
        <dbReference type="EMBL" id="KZZ95108.1"/>
    </source>
</evidence>
<keyword evidence="5" id="KW-0067">ATP-binding</keyword>
<protein>
    <submittedName>
        <fullName evidence="9">DNA polymerase III, clamp loader complex, gamma/delta/delta subunit</fullName>
    </submittedName>
</protein>
<dbReference type="InterPro" id="IPR027417">
    <property type="entry name" value="P-loop_NTPase"/>
</dbReference>
<dbReference type="GO" id="GO:0031390">
    <property type="term" value="C:Ctf18 RFC-like complex"/>
    <property type="evidence" value="ECO:0007669"/>
    <property type="project" value="TreeGrafter"/>
</dbReference>
<gene>
    <name evidence="9" type="ORF">AAP_01596</name>
</gene>
<dbReference type="CDD" id="cd18140">
    <property type="entry name" value="HLD_clamp_RFC"/>
    <property type="match status" value="1"/>
</dbReference>
<keyword evidence="6" id="KW-0539">Nucleus</keyword>
<dbReference type="EMBL" id="AZGZ01000005">
    <property type="protein sequence ID" value="KZZ95108.1"/>
    <property type="molecule type" value="Genomic_DNA"/>
</dbReference>
<evidence type="ECO:0000256" key="5">
    <source>
        <dbReference type="ARBA" id="ARBA00022840"/>
    </source>
</evidence>
<feature type="domain" description="Replication factor C C-terminal" evidence="8">
    <location>
        <begin position="142"/>
        <end position="228"/>
    </location>
</feature>
<dbReference type="GO" id="GO:0003677">
    <property type="term" value="F:DNA binding"/>
    <property type="evidence" value="ECO:0007669"/>
    <property type="project" value="InterPro"/>
</dbReference>
<dbReference type="Gene3D" id="1.20.272.10">
    <property type="match status" value="1"/>
</dbReference>
<dbReference type="GO" id="GO:0031389">
    <property type="term" value="C:Rad17 RFC-like complex"/>
    <property type="evidence" value="ECO:0007669"/>
    <property type="project" value="TreeGrafter"/>
</dbReference>
<accession>A0A168BCC6</accession>
<name>A0A168BCC6_9EURO</name>
<dbReference type="SUPFAM" id="SSF52540">
    <property type="entry name" value="P-loop containing nucleoside triphosphate hydrolases"/>
    <property type="match status" value="1"/>
</dbReference>
<comment type="subcellular location">
    <subcellularLocation>
        <location evidence="1">Nucleus</location>
    </subcellularLocation>
</comment>
<keyword evidence="4" id="KW-0547">Nucleotide-binding</keyword>
<dbReference type="InterPro" id="IPR050238">
    <property type="entry name" value="DNA_Rep/Repair_Clamp_Loader"/>
</dbReference>
<dbReference type="GO" id="GO:0003689">
    <property type="term" value="F:DNA clamp loader activity"/>
    <property type="evidence" value="ECO:0007669"/>
    <property type="project" value="TreeGrafter"/>
</dbReference>
<sequence>MTSTAQMALRRIMEKYTSNARFCIIANYTHKLSPALLSRCTRFRFSPLKERDIRVMIDQVIEREGVKIEDAAVDDLVRLSKGDMRRGLNVLQSCWGGARPLPGEKKKDKQGEDVHMEAKDEKEEIEAETITSEAIYTCIASPPPQTIKHILSTLLSTTDVTSCLTTLQQLKQSYGLALADIITALSTELMKVEVPAATRVMWMEGLADVEYRLAGGGAEKVQMGGLVGVVRGGCEVGGM</sequence>
<reference evidence="9 10" key="1">
    <citation type="journal article" date="2016" name="Genome Biol. Evol.">
        <title>Divergent and convergent evolution of fungal pathogenicity.</title>
        <authorList>
            <person name="Shang Y."/>
            <person name="Xiao G."/>
            <person name="Zheng P."/>
            <person name="Cen K."/>
            <person name="Zhan S."/>
            <person name="Wang C."/>
        </authorList>
    </citation>
    <scope>NUCLEOTIDE SEQUENCE [LARGE SCALE GENOMIC DNA]</scope>
    <source>
        <strain evidence="9 10">ARSEF 7405</strain>
    </source>
</reference>
<evidence type="ECO:0000256" key="2">
    <source>
        <dbReference type="ARBA" id="ARBA00005378"/>
    </source>
</evidence>
<dbReference type="PANTHER" id="PTHR11669:SF9">
    <property type="entry name" value="REPLICATION FACTOR C SUBUNIT 5"/>
    <property type="match status" value="1"/>
</dbReference>
<keyword evidence="3" id="KW-0235">DNA replication</keyword>
<dbReference type="OrthoDB" id="4199794at2759"/>
<proteinExistence type="inferred from homology"/>
<evidence type="ECO:0000259" key="8">
    <source>
        <dbReference type="Pfam" id="PF08542"/>
    </source>
</evidence>
<dbReference type="SUPFAM" id="SSF48019">
    <property type="entry name" value="post-AAA+ oligomerization domain-like"/>
    <property type="match status" value="1"/>
</dbReference>
<dbReference type="GO" id="GO:0005524">
    <property type="term" value="F:ATP binding"/>
    <property type="evidence" value="ECO:0007669"/>
    <property type="project" value="UniProtKB-KW"/>
</dbReference>
<dbReference type="GO" id="GO:0005663">
    <property type="term" value="C:DNA replication factor C complex"/>
    <property type="evidence" value="ECO:0007669"/>
    <property type="project" value="TreeGrafter"/>
</dbReference>
<evidence type="ECO:0000256" key="6">
    <source>
        <dbReference type="ARBA" id="ARBA00023242"/>
    </source>
</evidence>
<keyword evidence="10" id="KW-1185">Reference proteome</keyword>
<dbReference type="Proteomes" id="UP000242877">
    <property type="component" value="Unassembled WGS sequence"/>
</dbReference>
<comment type="caution">
    <text evidence="9">The sequence shown here is derived from an EMBL/GenBank/DDBJ whole genome shotgun (WGS) entry which is preliminary data.</text>
</comment>
<organism evidence="9 10">
    <name type="scientific">Ascosphaera apis ARSEF 7405</name>
    <dbReference type="NCBI Taxonomy" id="392613"/>
    <lineage>
        <taxon>Eukaryota</taxon>
        <taxon>Fungi</taxon>
        <taxon>Dikarya</taxon>
        <taxon>Ascomycota</taxon>
        <taxon>Pezizomycotina</taxon>
        <taxon>Eurotiomycetes</taxon>
        <taxon>Eurotiomycetidae</taxon>
        <taxon>Onygenales</taxon>
        <taxon>Ascosphaeraceae</taxon>
        <taxon>Ascosphaera</taxon>
    </lineage>
</organism>
<dbReference type="GO" id="GO:0006271">
    <property type="term" value="P:DNA strand elongation involved in DNA replication"/>
    <property type="evidence" value="ECO:0007669"/>
    <property type="project" value="UniProtKB-ARBA"/>
</dbReference>
<dbReference type="Pfam" id="PF08542">
    <property type="entry name" value="Rep_fac_C"/>
    <property type="match status" value="1"/>
</dbReference>
<dbReference type="AlphaFoldDB" id="A0A168BCC6"/>
<evidence type="ECO:0000256" key="1">
    <source>
        <dbReference type="ARBA" id="ARBA00004123"/>
    </source>
</evidence>
<dbReference type="InterPro" id="IPR047854">
    <property type="entry name" value="RFC_lid"/>
</dbReference>
<feature type="compositionally biased region" description="Basic and acidic residues" evidence="7">
    <location>
        <begin position="102"/>
        <end position="121"/>
    </location>
</feature>
<evidence type="ECO:0000256" key="7">
    <source>
        <dbReference type="SAM" id="MobiDB-lite"/>
    </source>
</evidence>
<dbReference type="FunFam" id="1.20.272.10:FF:000004">
    <property type="entry name" value="Replication factor C subunit 5"/>
    <property type="match status" value="1"/>
</dbReference>
<dbReference type="Gene3D" id="3.40.50.300">
    <property type="entry name" value="P-loop containing nucleotide triphosphate hydrolases"/>
    <property type="match status" value="1"/>
</dbReference>
<evidence type="ECO:0000313" key="10">
    <source>
        <dbReference type="Proteomes" id="UP000242877"/>
    </source>
</evidence>
<dbReference type="Gene3D" id="1.10.8.60">
    <property type="match status" value="1"/>
</dbReference>
<dbReference type="InterPro" id="IPR008921">
    <property type="entry name" value="DNA_pol3_clamp-load_cplx_C"/>
</dbReference>
<dbReference type="PANTHER" id="PTHR11669">
    <property type="entry name" value="REPLICATION FACTOR C / DNA POLYMERASE III GAMMA-TAU SUBUNIT"/>
    <property type="match status" value="1"/>
</dbReference>
<dbReference type="InterPro" id="IPR013748">
    <property type="entry name" value="Rep_factorC_C"/>
</dbReference>
<comment type="similarity">
    <text evidence="2">Belongs to the activator 1 small subunits family.</text>
</comment>
<dbReference type="VEuPathDB" id="FungiDB:AAP_01596"/>
<feature type="region of interest" description="Disordered" evidence="7">
    <location>
        <begin position="101"/>
        <end position="121"/>
    </location>
</feature>
<dbReference type="GO" id="GO:0006281">
    <property type="term" value="P:DNA repair"/>
    <property type="evidence" value="ECO:0007669"/>
    <property type="project" value="TreeGrafter"/>
</dbReference>